<keyword evidence="5" id="KW-0106">Calcium</keyword>
<dbReference type="Gene3D" id="1.20.1110.10">
    <property type="entry name" value="Calcium-transporting ATPase, transmembrane domain"/>
    <property type="match status" value="2"/>
</dbReference>
<dbReference type="EMBL" id="PJQY01001599">
    <property type="protein sequence ID" value="PQQ01105.1"/>
    <property type="molecule type" value="Genomic_DNA"/>
</dbReference>
<comment type="subcellular location">
    <subcellularLocation>
        <location evidence="1">Endomembrane system</location>
        <topology evidence="1">Multi-pass membrane protein</topology>
    </subcellularLocation>
</comment>
<dbReference type="PANTHER" id="PTHR24093:SF369">
    <property type="entry name" value="CALCIUM-TRANSPORTING ATPASE"/>
    <property type="match status" value="1"/>
</dbReference>
<protein>
    <submittedName>
        <fullName evidence="14">Calcium-transporting ATPase 10 plasma membrane-type-like isoform X7</fullName>
    </submittedName>
</protein>
<accession>A0A314Y016</accession>
<dbReference type="InterPro" id="IPR008250">
    <property type="entry name" value="ATPase_P-typ_transduc_dom_A_sf"/>
</dbReference>
<evidence type="ECO:0000259" key="11">
    <source>
        <dbReference type="Pfam" id="PF00122"/>
    </source>
</evidence>
<reference evidence="14 15" key="1">
    <citation type="submission" date="2018-02" db="EMBL/GenBank/DDBJ databases">
        <title>Draft genome of wild Prunus yedoensis var. nudiflora.</title>
        <authorList>
            <person name="Baek S."/>
            <person name="Kim J.-H."/>
            <person name="Choi K."/>
            <person name="Kim G.-B."/>
            <person name="Cho A."/>
            <person name="Jang H."/>
            <person name="Shin C.-H."/>
            <person name="Yu H.-J."/>
            <person name="Mun J.-H."/>
        </authorList>
    </citation>
    <scope>NUCLEOTIDE SEQUENCE [LARGE SCALE GENOMIC DNA]</scope>
    <source>
        <strain evidence="15">cv. Jeju island</strain>
        <tissue evidence="14">Leaf</tissue>
    </source>
</reference>
<keyword evidence="8 10" id="KW-1133">Transmembrane helix</keyword>
<feature type="transmembrane region" description="Helical" evidence="10">
    <location>
        <begin position="337"/>
        <end position="365"/>
    </location>
</feature>
<evidence type="ECO:0000313" key="15">
    <source>
        <dbReference type="Proteomes" id="UP000250321"/>
    </source>
</evidence>
<dbReference type="SUPFAM" id="SSF56784">
    <property type="entry name" value="HAD-like"/>
    <property type="match status" value="1"/>
</dbReference>
<dbReference type="NCBIfam" id="TIGR01494">
    <property type="entry name" value="ATPase_P-type"/>
    <property type="match status" value="1"/>
</dbReference>
<evidence type="ECO:0000259" key="12">
    <source>
        <dbReference type="Pfam" id="PF00689"/>
    </source>
</evidence>
<feature type="domain" description="Cation-transporting P-type ATPase N-terminal" evidence="13">
    <location>
        <begin position="109"/>
        <end position="177"/>
    </location>
</feature>
<evidence type="ECO:0000256" key="4">
    <source>
        <dbReference type="ARBA" id="ARBA00022741"/>
    </source>
</evidence>
<feature type="domain" description="P-type ATPase A" evidence="11">
    <location>
        <begin position="233"/>
        <end position="316"/>
    </location>
</feature>
<keyword evidence="2 10" id="KW-0812">Transmembrane</keyword>
<keyword evidence="7" id="KW-0460">Magnesium</keyword>
<feature type="domain" description="Cation-transporting P-type ATPase C-terminal" evidence="12">
    <location>
        <begin position="658"/>
        <end position="808"/>
    </location>
</feature>
<dbReference type="InterPro" id="IPR023298">
    <property type="entry name" value="ATPase_P-typ_TM_dom_sf"/>
</dbReference>
<dbReference type="GO" id="GO:0016887">
    <property type="term" value="F:ATP hydrolysis activity"/>
    <property type="evidence" value="ECO:0007669"/>
    <property type="project" value="InterPro"/>
</dbReference>
<evidence type="ECO:0000256" key="6">
    <source>
        <dbReference type="ARBA" id="ARBA00022840"/>
    </source>
</evidence>
<dbReference type="Proteomes" id="UP000250321">
    <property type="component" value="Unassembled WGS sequence"/>
</dbReference>
<dbReference type="PRINTS" id="PR00119">
    <property type="entry name" value="CATATPASE"/>
</dbReference>
<dbReference type="GO" id="GO:0005524">
    <property type="term" value="F:ATP binding"/>
    <property type="evidence" value="ECO:0007669"/>
    <property type="project" value="UniProtKB-KW"/>
</dbReference>
<dbReference type="PANTHER" id="PTHR24093">
    <property type="entry name" value="CATION TRANSPORTING ATPASE"/>
    <property type="match status" value="1"/>
</dbReference>
<dbReference type="OrthoDB" id="3352408at2759"/>
<dbReference type="GO" id="GO:0012505">
    <property type="term" value="C:endomembrane system"/>
    <property type="evidence" value="ECO:0007669"/>
    <property type="project" value="UniProtKB-SubCell"/>
</dbReference>
<name>A0A314Y016_PRUYE</name>
<evidence type="ECO:0000259" key="13">
    <source>
        <dbReference type="Pfam" id="PF00690"/>
    </source>
</evidence>
<evidence type="ECO:0000256" key="3">
    <source>
        <dbReference type="ARBA" id="ARBA00022723"/>
    </source>
</evidence>
<evidence type="ECO:0000256" key="1">
    <source>
        <dbReference type="ARBA" id="ARBA00004127"/>
    </source>
</evidence>
<keyword evidence="3" id="KW-0479">Metal-binding</keyword>
<evidence type="ECO:0000256" key="5">
    <source>
        <dbReference type="ARBA" id="ARBA00022837"/>
    </source>
</evidence>
<dbReference type="AlphaFoldDB" id="A0A314Y016"/>
<dbReference type="GO" id="GO:0005388">
    <property type="term" value="F:P-type calcium transporter activity"/>
    <property type="evidence" value="ECO:0007669"/>
    <property type="project" value="TreeGrafter"/>
</dbReference>
<proteinExistence type="predicted"/>
<evidence type="ECO:0000256" key="8">
    <source>
        <dbReference type="ARBA" id="ARBA00022989"/>
    </source>
</evidence>
<dbReference type="InterPro" id="IPR001757">
    <property type="entry name" value="P_typ_ATPase"/>
</dbReference>
<dbReference type="Pfam" id="PF00690">
    <property type="entry name" value="Cation_ATPase_N"/>
    <property type="match status" value="1"/>
</dbReference>
<keyword evidence="4" id="KW-0547">Nucleotide-binding</keyword>
<feature type="transmembrane region" description="Helical" evidence="10">
    <location>
        <begin position="796"/>
        <end position="816"/>
    </location>
</feature>
<dbReference type="Pfam" id="PF00689">
    <property type="entry name" value="Cation_ATPase_C"/>
    <property type="match status" value="1"/>
</dbReference>
<evidence type="ECO:0000313" key="14">
    <source>
        <dbReference type="EMBL" id="PQQ01105.1"/>
    </source>
</evidence>
<dbReference type="GO" id="GO:0046872">
    <property type="term" value="F:metal ion binding"/>
    <property type="evidence" value="ECO:0007669"/>
    <property type="project" value="UniProtKB-KW"/>
</dbReference>
<evidence type="ECO:0000256" key="9">
    <source>
        <dbReference type="ARBA" id="ARBA00023136"/>
    </source>
</evidence>
<dbReference type="Pfam" id="PF00122">
    <property type="entry name" value="E1-E2_ATPase"/>
    <property type="match status" value="1"/>
</dbReference>
<sequence>MNSPAVLPSHQQNDLEAGTYKDAPIQRINRWRQAMIVLCASRRFRQTLYLEIKEQASSNVDPAFQTEAGEPVKVNFPQRRTSTTGDFGIGREELVALTKNDDVGGLEQYGGIEKLESELKTNLKDGINGEDADVLKRKSVFGANTYPAEKSKSFLKCLWEACRQDISLIIFIVVAVASSVMGLVTKGTRFGYWEEGGNVAAVVMVNIIVKAICKYSQSLIHNVKEEGRNMDLKVVVVRGGERVEVSICDIVVGDVIPLNIGNQVPAYGILITAQSLSIDTSRVNGDSNIVSLHASYRLKPGWKIADGSGTMLVISVVICTKSELSQDIGNKTTLEEVLNVVATSIGYVGLAVAFVAMSVLFLRWFTGYKLDGSPKFTGVKTKLGDVIEEVNKIINIAFTIAVVAVPQGLPLAVTLNTLSARKRMVADKAFVRRPFACEAMAFAESIVCDKTELTFNEDLCQPGVKEEVQLCQRAGVKIRMVTRDNLPTAKAIALECGILDSDADATMPNHLFDGREFGELTDDGQRQEYAQRIKVMAWCSPNVKLLFVQALKQSGEMVAVTGYVTEDAHALHQADIGLAMGIRGTEVAKESSDIIILDDSFATCVKAVKWGRSVHANIIKFMQLQLTVNVVALTTNFMAAVFYGQRPIKCCSVALVPLSLFTKAPADELMPGILVKPGQPPKRYVKWKRLVFQGVYQIVAILIINFQGWSLLKSYTSCQAIKVKNTMIFNTFVFCQIIHQMEARKKGILSNPKKWITSNYLFMGIAGIILISQFIIIEFLGKAFSTVALNQKEWQFSLTLGFAEMLFAIILFVKYVTHRN</sequence>
<dbReference type="InterPro" id="IPR036412">
    <property type="entry name" value="HAD-like_sf"/>
</dbReference>
<dbReference type="Gene3D" id="3.40.50.1000">
    <property type="entry name" value="HAD superfamily/HAD-like"/>
    <property type="match status" value="1"/>
</dbReference>
<feature type="transmembrane region" description="Helical" evidence="10">
    <location>
        <begin position="393"/>
        <end position="415"/>
    </location>
</feature>
<keyword evidence="6" id="KW-0067">ATP-binding</keyword>
<feature type="transmembrane region" description="Helical" evidence="10">
    <location>
        <begin position="690"/>
        <end position="709"/>
    </location>
</feature>
<dbReference type="InterPro" id="IPR004014">
    <property type="entry name" value="ATPase_P-typ_cation-transptr_N"/>
</dbReference>
<comment type="caution">
    <text evidence="14">The sequence shown here is derived from an EMBL/GenBank/DDBJ whole genome shotgun (WGS) entry which is preliminary data.</text>
</comment>
<keyword evidence="9 10" id="KW-0472">Membrane</keyword>
<dbReference type="Gene3D" id="2.70.150.10">
    <property type="entry name" value="Calcium-transporting ATPase, cytoplasmic transduction domain A"/>
    <property type="match status" value="1"/>
</dbReference>
<dbReference type="InterPro" id="IPR006068">
    <property type="entry name" value="ATPase_P-typ_cation-transptr_C"/>
</dbReference>
<dbReference type="InterPro" id="IPR059000">
    <property type="entry name" value="ATPase_P-type_domA"/>
</dbReference>
<dbReference type="STRING" id="2094558.A0A314Y016"/>
<evidence type="ECO:0000256" key="2">
    <source>
        <dbReference type="ARBA" id="ARBA00022692"/>
    </source>
</evidence>
<feature type="transmembrane region" description="Helical" evidence="10">
    <location>
        <begin position="166"/>
        <end position="184"/>
    </location>
</feature>
<gene>
    <name evidence="14" type="ORF">Pyn_15418</name>
</gene>
<keyword evidence="15" id="KW-1185">Reference proteome</keyword>
<dbReference type="SUPFAM" id="SSF81665">
    <property type="entry name" value="Calcium ATPase, transmembrane domain M"/>
    <property type="match status" value="1"/>
</dbReference>
<organism evidence="14 15">
    <name type="scientific">Prunus yedoensis var. nudiflora</name>
    <dbReference type="NCBI Taxonomy" id="2094558"/>
    <lineage>
        <taxon>Eukaryota</taxon>
        <taxon>Viridiplantae</taxon>
        <taxon>Streptophyta</taxon>
        <taxon>Embryophyta</taxon>
        <taxon>Tracheophyta</taxon>
        <taxon>Spermatophyta</taxon>
        <taxon>Magnoliopsida</taxon>
        <taxon>eudicotyledons</taxon>
        <taxon>Gunneridae</taxon>
        <taxon>Pentapetalae</taxon>
        <taxon>rosids</taxon>
        <taxon>fabids</taxon>
        <taxon>Rosales</taxon>
        <taxon>Rosaceae</taxon>
        <taxon>Amygdaloideae</taxon>
        <taxon>Amygdaleae</taxon>
        <taxon>Prunus</taxon>
    </lineage>
</organism>
<evidence type="ECO:0000256" key="10">
    <source>
        <dbReference type="SAM" id="Phobius"/>
    </source>
</evidence>
<dbReference type="InterPro" id="IPR023214">
    <property type="entry name" value="HAD_sf"/>
</dbReference>
<dbReference type="GO" id="GO:0005886">
    <property type="term" value="C:plasma membrane"/>
    <property type="evidence" value="ECO:0007669"/>
    <property type="project" value="TreeGrafter"/>
</dbReference>
<evidence type="ECO:0000256" key="7">
    <source>
        <dbReference type="ARBA" id="ARBA00022842"/>
    </source>
</evidence>
<feature type="transmembrane region" description="Helical" evidence="10">
    <location>
        <begin position="760"/>
        <end position="784"/>
    </location>
</feature>
<dbReference type="SUPFAM" id="SSF81653">
    <property type="entry name" value="Calcium ATPase, transduction domain A"/>
    <property type="match status" value="1"/>
</dbReference>
<dbReference type="Gene3D" id="1.20.5.170">
    <property type="match status" value="1"/>
</dbReference>